<name>A0A847RLJ4_9BACT</name>
<evidence type="ECO:0000313" key="2">
    <source>
        <dbReference type="EMBL" id="NLR67879.1"/>
    </source>
</evidence>
<sequence>MVARIMIGENISGAIVYNERKVAESQAYGLLAQSYPEDFCNLNFSQKLNRLQRLADLRPRTKKNCIHIALSFHKDDVLDDDLLRRIAIEYMVGIGFGEQPFLLYRHTDTYNPHVHIVTTCIDMHGDRIYLHDIAKLKSEPTRERIEKDFGLVRARGRNAELSYELDVSNGRVPTKADISKKVRDIVENYSFSSFSEFSAALRLKNIVADRGKEGDLLFKRRGIYYKAVDGMGKELGKPIKASSIYNKPTLSRIEELFAKGEKIKEKFRNRTANIIREVLKSGLDMNGFINELRKRKIDTVIARSLDGKPHGVTFVSHDVACIYKGSDLGRDLSIGSITKHLLSKQHSSEATYNKRFINDLFETTDFSKGFKTVYKDWIRDGFLVHSYKDESDSIFYKLGHGSTQVGNFQNVGSKMSEYFRANQLTPEKTTYVQEQLKEQFGEYLFFGGVQITDAVLNGIGAIVTNAMAIEDEFTGTSISSELLKEARKKSRKKRK</sequence>
<evidence type="ECO:0000313" key="3">
    <source>
        <dbReference type="Proteomes" id="UP000570474"/>
    </source>
</evidence>
<dbReference type="RefSeq" id="WP_168873820.1">
    <property type="nucleotide sequence ID" value="NZ_JABAIA010000003.1"/>
</dbReference>
<proteinExistence type="predicted"/>
<accession>A0A847RLJ4</accession>
<organism evidence="2 3">
    <name type="scientific">Chitinophaga varians</name>
    <dbReference type="NCBI Taxonomy" id="2202339"/>
    <lineage>
        <taxon>Bacteria</taxon>
        <taxon>Pseudomonadati</taxon>
        <taxon>Bacteroidota</taxon>
        <taxon>Chitinophagia</taxon>
        <taxon>Chitinophagales</taxon>
        <taxon>Chitinophagaceae</taxon>
        <taxon>Chitinophaga</taxon>
    </lineage>
</organism>
<evidence type="ECO:0000259" key="1">
    <source>
        <dbReference type="Pfam" id="PF03432"/>
    </source>
</evidence>
<dbReference type="Pfam" id="PF03432">
    <property type="entry name" value="Relaxase"/>
    <property type="match status" value="1"/>
</dbReference>
<feature type="domain" description="MobA/VirD2-like nuclease" evidence="1">
    <location>
        <begin position="41"/>
        <end position="151"/>
    </location>
</feature>
<dbReference type="Proteomes" id="UP000570474">
    <property type="component" value="Unassembled WGS sequence"/>
</dbReference>
<comment type="caution">
    <text evidence="2">The sequence shown here is derived from an EMBL/GenBank/DDBJ whole genome shotgun (WGS) entry which is preliminary data.</text>
</comment>
<reference evidence="2 3" key="1">
    <citation type="submission" date="2020-04" db="EMBL/GenBank/DDBJ databases">
        <authorList>
            <person name="Yin C."/>
        </authorList>
    </citation>
    <scope>NUCLEOTIDE SEQUENCE [LARGE SCALE GENOMIC DNA]</scope>
    <source>
        <strain evidence="2 3">Ae27</strain>
    </source>
</reference>
<keyword evidence="3" id="KW-1185">Reference proteome</keyword>
<dbReference type="AlphaFoldDB" id="A0A847RLJ4"/>
<gene>
    <name evidence="2" type="ORF">HGH92_26480</name>
</gene>
<dbReference type="InterPro" id="IPR005094">
    <property type="entry name" value="Endonuclease_MobA/VirD2"/>
</dbReference>
<protein>
    <submittedName>
        <fullName evidence="2">Relaxase/mobilization nuclease domain-containing protein</fullName>
    </submittedName>
</protein>
<dbReference type="EMBL" id="JABAIA010000003">
    <property type="protein sequence ID" value="NLR67879.1"/>
    <property type="molecule type" value="Genomic_DNA"/>
</dbReference>